<sequence length="57" mass="6432">MKRTLISGSQSAYSQSLNVVNYLKGLAEPHFNQIEILDLGAWDLPFCNEGVRQNSDY</sequence>
<dbReference type="SUPFAM" id="SSF52218">
    <property type="entry name" value="Flavoproteins"/>
    <property type="match status" value="1"/>
</dbReference>
<organism evidence="1">
    <name type="scientific">bacterium 19MO02SH05</name>
    <dbReference type="NCBI Taxonomy" id="2920696"/>
    <lineage>
        <taxon>Bacteria</taxon>
    </lineage>
</organism>
<name>A0AAU6TFL5_UNCXX</name>
<gene>
    <name evidence="1" type="ORF">MRL64_08415</name>
</gene>
<dbReference type="AlphaFoldDB" id="A0AAU6TFL5"/>
<evidence type="ECO:0000313" key="1">
    <source>
        <dbReference type="EMBL" id="XAG60364.1"/>
    </source>
</evidence>
<accession>A0AAU6TFL5</accession>
<reference evidence="1" key="1">
    <citation type="submission" date="2022-03" db="EMBL/GenBank/DDBJ databases">
        <title>Sea Food Isolates.</title>
        <authorList>
            <person name="Li c."/>
        </authorList>
    </citation>
    <scope>NUCLEOTIDE SEQUENCE</scope>
    <source>
        <strain evidence="1">19MO02SH05</strain>
    </source>
</reference>
<dbReference type="Gene3D" id="3.40.50.360">
    <property type="match status" value="1"/>
</dbReference>
<dbReference type="InterPro" id="IPR029039">
    <property type="entry name" value="Flavoprotein-like_sf"/>
</dbReference>
<dbReference type="EMBL" id="CP095342">
    <property type="protein sequence ID" value="XAG60364.1"/>
    <property type="molecule type" value="Genomic_DNA"/>
</dbReference>
<proteinExistence type="predicted"/>
<protein>
    <submittedName>
        <fullName evidence="1">NAD(P)H-dependent oxidoreductase</fullName>
    </submittedName>
</protein>